<evidence type="ECO:0000259" key="10">
    <source>
        <dbReference type="Pfam" id="PF00720"/>
    </source>
</evidence>
<keyword evidence="4" id="KW-0964">Secreted</keyword>
<keyword evidence="12" id="KW-1185">Reference proteome</keyword>
<dbReference type="PRINTS" id="PR00294">
    <property type="entry name" value="SSBTLNINHBTR"/>
</dbReference>
<evidence type="ECO:0000256" key="4">
    <source>
        <dbReference type="ARBA" id="ARBA00022525"/>
    </source>
</evidence>
<dbReference type="RefSeq" id="WP_154761331.1">
    <property type="nucleotide sequence ID" value="NZ_WMBA01000096.1"/>
</dbReference>
<dbReference type="InterPro" id="IPR036819">
    <property type="entry name" value="Subtilisin_inhibitor-like_sf"/>
</dbReference>
<evidence type="ECO:0000256" key="3">
    <source>
        <dbReference type="ARBA" id="ARBA00011738"/>
    </source>
</evidence>
<dbReference type="SUPFAM" id="SSF55399">
    <property type="entry name" value="Subtilisin inhibitor"/>
    <property type="match status" value="1"/>
</dbReference>
<keyword evidence="7" id="KW-1015">Disulfide bond</keyword>
<accession>A0A6N7ZC45</accession>
<comment type="caution">
    <text evidence="11">The sequence shown here is derived from an EMBL/GenBank/DDBJ whole genome shotgun (WGS) entry which is preliminary data.</text>
</comment>
<dbReference type="Proteomes" id="UP000440096">
    <property type="component" value="Unassembled WGS sequence"/>
</dbReference>
<feature type="signal peptide" evidence="9">
    <location>
        <begin position="1"/>
        <end position="19"/>
    </location>
</feature>
<comment type="subcellular location">
    <subcellularLocation>
        <location evidence="1">Secreted</location>
    </subcellularLocation>
</comment>
<sequence length="121" mass="12666">MPFSTIAAIATMLAVTAPAQPAASMTLTLRSDSGPIASVTLECDPAGGSHPEAERACTTLAAADGDFRRLKAEPRMCPMIYAPVTALAYGHWHGRPVAFHQSYPNRCVASSQTAGVFAFAD</sequence>
<evidence type="ECO:0000256" key="5">
    <source>
        <dbReference type="ARBA" id="ARBA00022690"/>
    </source>
</evidence>
<dbReference type="PROSITE" id="PS00999">
    <property type="entry name" value="SSI"/>
    <property type="match status" value="1"/>
</dbReference>
<dbReference type="InterPro" id="IPR023549">
    <property type="entry name" value="Subtilisin_inhibitor"/>
</dbReference>
<dbReference type="InterPro" id="IPR000691">
    <property type="entry name" value="Prot_inh_I16_SSI"/>
</dbReference>
<evidence type="ECO:0000313" key="11">
    <source>
        <dbReference type="EMBL" id="MTD59288.1"/>
    </source>
</evidence>
<dbReference type="InterPro" id="IPR020054">
    <property type="entry name" value="Prot_inh_SSI_I16_CS"/>
</dbReference>
<feature type="domain" description="Subtilisin inhibitor" evidence="10">
    <location>
        <begin position="36"/>
        <end position="105"/>
    </location>
</feature>
<protein>
    <recommendedName>
        <fullName evidence="10">Subtilisin inhibitor domain-containing protein</fullName>
    </recommendedName>
</protein>
<dbReference type="Pfam" id="PF00720">
    <property type="entry name" value="SSI"/>
    <property type="match status" value="1"/>
</dbReference>
<evidence type="ECO:0000313" key="12">
    <source>
        <dbReference type="Proteomes" id="UP000440096"/>
    </source>
</evidence>
<dbReference type="Gene3D" id="3.30.350.10">
    <property type="entry name" value="Subtilisin inhibitor-like"/>
    <property type="match status" value="1"/>
</dbReference>
<reference evidence="11 12" key="1">
    <citation type="submission" date="2019-11" db="EMBL/GenBank/DDBJ databases">
        <title>Draft genome of Amycolatopsis RM579.</title>
        <authorList>
            <person name="Duangmal K."/>
            <person name="Mingma R."/>
        </authorList>
    </citation>
    <scope>NUCLEOTIDE SEQUENCE [LARGE SCALE GENOMIC DNA]</scope>
    <source>
        <strain evidence="11 12">RM579</strain>
    </source>
</reference>
<keyword evidence="9" id="KW-0732">Signal</keyword>
<comment type="subunit">
    <text evidence="3">Homodimer.</text>
</comment>
<evidence type="ECO:0000256" key="9">
    <source>
        <dbReference type="SAM" id="SignalP"/>
    </source>
</evidence>
<evidence type="ECO:0000256" key="7">
    <source>
        <dbReference type="ARBA" id="ARBA00023157"/>
    </source>
</evidence>
<evidence type="ECO:0000256" key="1">
    <source>
        <dbReference type="ARBA" id="ARBA00004613"/>
    </source>
</evidence>
<organism evidence="11 12">
    <name type="scientific">Amycolatopsis pithecellobii</name>
    <dbReference type="NCBI Taxonomy" id="664692"/>
    <lineage>
        <taxon>Bacteria</taxon>
        <taxon>Bacillati</taxon>
        <taxon>Actinomycetota</taxon>
        <taxon>Actinomycetes</taxon>
        <taxon>Pseudonocardiales</taxon>
        <taxon>Pseudonocardiaceae</taxon>
        <taxon>Amycolatopsis</taxon>
    </lineage>
</organism>
<dbReference type="AlphaFoldDB" id="A0A6N7ZC45"/>
<dbReference type="OrthoDB" id="4567948at2"/>
<dbReference type="EMBL" id="WMBA01000096">
    <property type="protein sequence ID" value="MTD59288.1"/>
    <property type="molecule type" value="Genomic_DNA"/>
</dbReference>
<dbReference type="GO" id="GO:0004867">
    <property type="term" value="F:serine-type endopeptidase inhibitor activity"/>
    <property type="evidence" value="ECO:0007669"/>
    <property type="project" value="UniProtKB-KW"/>
</dbReference>
<keyword evidence="6 8" id="KW-0722">Serine protease inhibitor</keyword>
<proteinExistence type="inferred from homology"/>
<evidence type="ECO:0000256" key="2">
    <source>
        <dbReference type="ARBA" id="ARBA00010472"/>
    </source>
</evidence>
<evidence type="ECO:0000256" key="6">
    <source>
        <dbReference type="ARBA" id="ARBA00022900"/>
    </source>
</evidence>
<gene>
    <name evidence="11" type="ORF">GKO32_35690</name>
</gene>
<feature type="chain" id="PRO_5026758811" description="Subtilisin inhibitor domain-containing protein" evidence="9">
    <location>
        <begin position="20"/>
        <end position="121"/>
    </location>
</feature>
<evidence type="ECO:0000256" key="8">
    <source>
        <dbReference type="RuleBase" id="RU003471"/>
    </source>
</evidence>
<name>A0A6N7ZC45_9PSEU</name>
<comment type="similarity">
    <text evidence="2 8">Belongs to the protease inhibitor I16 (SSI) family.</text>
</comment>
<keyword evidence="5 8" id="KW-0646">Protease inhibitor</keyword>
<dbReference type="GO" id="GO:0005576">
    <property type="term" value="C:extracellular region"/>
    <property type="evidence" value="ECO:0007669"/>
    <property type="project" value="UniProtKB-SubCell"/>
</dbReference>